<dbReference type="EMBL" id="JBCEZU010000089">
    <property type="protein sequence ID" value="KAK9531208.1"/>
    <property type="molecule type" value="Genomic_DNA"/>
</dbReference>
<name>A0AAW1F8X8_ZOAVI</name>
<dbReference type="AlphaFoldDB" id="A0AAW1F8X8"/>
<keyword evidence="2" id="KW-1185">Reference proteome</keyword>
<proteinExistence type="predicted"/>
<protein>
    <submittedName>
        <fullName evidence="1">Uncharacterized protein</fullName>
    </submittedName>
</protein>
<gene>
    <name evidence="1" type="ORF">VZT92_010649</name>
</gene>
<dbReference type="Proteomes" id="UP001488805">
    <property type="component" value="Unassembled WGS sequence"/>
</dbReference>
<evidence type="ECO:0000313" key="1">
    <source>
        <dbReference type="EMBL" id="KAK9531208.1"/>
    </source>
</evidence>
<reference evidence="1 2" key="1">
    <citation type="journal article" date="2024" name="Genome Biol. Evol.">
        <title>Chromosome-level genome assembly of the viviparous eelpout Zoarces viviparus.</title>
        <authorList>
            <person name="Fuhrmann N."/>
            <person name="Brasseur M.V."/>
            <person name="Bakowski C.E."/>
            <person name="Podsiadlowski L."/>
            <person name="Prost S."/>
            <person name="Krehenwinkel H."/>
            <person name="Mayer C."/>
        </authorList>
    </citation>
    <scope>NUCLEOTIDE SEQUENCE [LARGE SCALE GENOMIC DNA]</scope>
    <source>
        <strain evidence="1">NO-MEL_2022_Ind0_liver</strain>
    </source>
</reference>
<sequence length="77" mass="8662">MKLRRSPQVTHRRHLISRSQPLAGHFVSRPGAVTSRWDGWELLFVFKSSKEDEDSSPPHLRMAVDVEGVCCVSCGVT</sequence>
<organism evidence="1 2">
    <name type="scientific">Zoarces viviparus</name>
    <name type="common">Viviparous eelpout</name>
    <name type="synonym">Blennius viviparus</name>
    <dbReference type="NCBI Taxonomy" id="48416"/>
    <lineage>
        <taxon>Eukaryota</taxon>
        <taxon>Metazoa</taxon>
        <taxon>Chordata</taxon>
        <taxon>Craniata</taxon>
        <taxon>Vertebrata</taxon>
        <taxon>Euteleostomi</taxon>
        <taxon>Actinopterygii</taxon>
        <taxon>Neopterygii</taxon>
        <taxon>Teleostei</taxon>
        <taxon>Neoteleostei</taxon>
        <taxon>Acanthomorphata</taxon>
        <taxon>Eupercaria</taxon>
        <taxon>Perciformes</taxon>
        <taxon>Cottioidei</taxon>
        <taxon>Zoarcales</taxon>
        <taxon>Zoarcidae</taxon>
        <taxon>Zoarcinae</taxon>
        <taxon>Zoarces</taxon>
    </lineage>
</organism>
<evidence type="ECO:0000313" key="2">
    <source>
        <dbReference type="Proteomes" id="UP001488805"/>
    </source>
</evidence>
<accession>A0AAW1F8X8</accession>
<comment type="caution">
    <text evidence="1">The sequence shown here is derived from an EMBL/GenBank/DDBJ whole genome shotgun (WGS) entry which is preliminary data.</text>
</comment>